<evidence type="ECO:0008006" key="4">
    <source>
        <dbReference type="Google" id="ProtNLM"/>
    </source>
</evidence>
<protein>
    <recommendedName>
        <fullName evidence="4">Outer membrane protein beta-barrel domain-containing protein</fullName>
    </recommendedName>
</protein>
<reference evidence="2" key="2">
    <citation type="submission" date="2021-04" db="EMBL/GenBank/DDBJ databases">
        <authorList>
            <person name="Gilroy R."/>
        </authorList>
    </citation>
    <scope>NUCLEOTIDE SEQUENCE</scope>
    <source>
        <strain evidence="2">378</strain>
    </source>
</reference>
<gene>
    <name evidence="2" type="ORF">H9847_05110</name>
</gene>
<comment type="caution">
    <text evidence="2">The sequence shown here is derived from an EMBL/GenBank/DDBJ whole genome shotgun (WGS) entry which is preliminary data.</text>
</comment>
<evidence type="ECO:0000256" key="1">
    <source>
        <dbReference type="SAM" id="SignalP"/>
    </source>
</evidence>
<feature type="signal peptide" evidence="1">
    <location>
        <begin position="1"/>
        <end position="28"/>
    </location>
</feature>
<dbReference type="AlphaFoldDB" id="A0A948TG59"/>
<proteinExistence type="predicted"/>
<dbReference type="Proteomes" id="UP000733611">
    <property type="component" value="Unassembled WGS sequence"/>
</dbReference>
<name>A0A948TG59_9GAMM</name>
<keyword evidence="1" id="KW-0732">Signal</keyword>
<evidence type="ECO:0000313" key="2">
    <source>
        <dbReference type="EMBL" id="MBU3844235.1"/>
    </source>
</evidence>
<evidence type="ECO:0000313" key="3">
    <source>
        <dbReference type="Proteomes" id="UP000733611"/>
    </source>
</evidence>
<organism evidence="2 3">
    <name type="scientific">Candidatus Anaerobiospirillum pullicola</name>
    <dbReference type="NCBI Taxonomy" id="2838451"/>
    <lineage>
        <taxon>Bacteria</taxon>
        <taxon>Pseudomonadati</taxon>
        <taxon>Pseudomonadota</taxon>
        <taxon>Gammaproteobacteria</taxon>
        <taxon>Aeromonadales</taxon>
        <taxon>Succinivibrionaceae</taxon>
        <taxon>Anaerobiospirillum</taxon>
    </lineage>
</organism>
<sequence>MNYKKMAAAVALGSLTLLGASALSSAQAANVGGLRFNANYTGTGEADIKGSNESLQTNTFTFDASYAFATFIYSHTEYDFSGYDDPFDSLDKVAIDLHHNGYISSNLAYGVGLTLGALYEEDFDIGDSYNVSPRAVLGWTFKNGMTAFLGAFANLNGADNVYLPIVGLKLGDDSDHGWMGSIAYPATMVQYRFNDWLAVGANFMTVRDTYHLDDDWDRKGDWADGYLREESYGAGLSATLSPMKMFKVTAGVFSYFDREFKVYNSSGDEIDSFETDNTWGGYLRAGFSF</sequence>
<dbReference type="EMBL" id="JAHLFE010000103">
    <property type="protein sequence ID" value="MBU3844235.1"/>
    <property type="molecule type" value="Genomic_DNA"/>
</dbReference>
<reference evidence="2" key="1">
    <citation type="journal article" date="2021" name="PeerJ">
        <title>Extensive microbial diversity within the chicken gut microbiome revealed by metagenomics and culture.</title>
        <authorList>
            <person name="Gilroy R."/>
            <person name="Ravi A."/>
            <person name="Getino M."/>
            <person name="Pursley I."/>
            <person name="Horton D.L."/>
            <person name="Alikhan N.F."/>
            <person name="Baker D."/>
            <person name="Gharbi K."/>
            <person name="Hall N."/>
            <person name="Watson M."/>
            <person name="Adriaenssens E.M."/>
            <person name="Foster-Nyarko E."/>
            <person name="Jarju S."/>
            <person name="Secka A."/>
            <person name="Antonio M."/>
            <person name="Oren A."/>
            <person name="Chaudhuri R.R."/>
            <person name="La Ragione R."/>
            <person name="Hildebrand F."/>
            <person name="Pallen M.J."/>
        </authorList>
    </citation>
    <scope>NUCLEOTIDE SEQUENCE</scope>
    <source>
        <strain evidence="2">378</strain>
    </source>
</reference>
<accession>A0A948TG59</accession>
<feature type="chain" id="PRO_5037578304" description="Outer membrane protein beta-barrel domain-containing protein" evidence="1">
    <location>
        <begin position="29"/>
        <end position="289"/>
    </location>
</feature>